<feature type="compositionally biased region" description="Acidic residues" evidence="1">
    <location>
        <begin position="56"/>
        <end position="77"/>
    </location>
</feature>
<dbReference type="Proteomes" id="UP000605846">
    <property type="component" value="Unassembled WGS sequence"/>
</dbReference>
<gene>
    <name evidence="2" type="ORF">EC973_007625</name>
</gene>
<protein>
    <recommendedName>
        <fullName evidence="4">CCHC-type domain-containing protein</fullName>
    </recommendedName>
</protein>
<accession>A0A8H7EJN0</accession>
<dbReference type="EMBL" id="JABAYA010000582">
    <property type="protein sequence ID" value="KAF7720540.1"/>
    <property type="molecule type" value="Genomic_DNA"/>
</dbReference>
<feature type="region of interest" description="Disordered" evidence="1">
    <location>
        <begin position="42"/>
        <end position="101"/>
    </location>
</feature>
<reference evidence="2" key="1">
    <citation type="submission" date="2020-01" db="EMBL/GenBank/DDBJ databases">
        <title>Genome Sequencing of Three Apophysomyces-Like Fungal Strains Confirms a Novel Fungal Genus in the Mucoromycota with divergent Burkholderia-like Endosymbiotic Bacteria.</title>
        <authorList>
            <person name="Stajich J.E."/>
            <person name="Macias A.M."/>
            <person name="Carter-House D."/>
            <person name="Lovett B."/>
            <person name="Kasson L.R."/>
            <person name="Berry K."/>
            <person name="Grigoriev I."/>
            <person name="Chang Y."/>
            <person name="Spatafora J."/>
            <person name="Kasson M.T."/>
        </authorList>
    </citation>
    <scope>NUCLEOTIDE SEQUENCE</scope>
    <source>
        <strain evidence="2">NRRL A-21654</strain>
    </source>
</reference>
<sequence>MLANITCYKCRGKGHIARRYRNEPQTEAEALKKYLELTQREKENLSQTKESSELAEITDEADILEEEDLLEEEEMSEEENKDRDENMEDAESSCKKGATNFEYKNYKSNTHVKVPTKKGRTVLQSAERRVLLQQKKLALHKKQDTSNVTRKTAVALNNTNMSAPSNAILSGQKAYE</sequence>
<evidence type="ECO:0000313" key="2">
    <source>
        <dbReference type="EMBL" id="KAF7720540.1"/>
    </source>
</evidence>
<dbReference type="OrthoDB" id="10652006at2759"/>
<evidence type="ECO:0008006" key="4">
    <source>
        <dbReference type="Google" id="ProtNLM"/>
    </source>
</evidence>
<keyword evidence="3" id="KW-1185">Reference proteome</keyword>
<comment type="caution">
    <text evidence="2">The sequence shown here is derived from an EMBL/GenBank/DDBJ whole genome shotgun (WGS) entry which is preliminary data.</text>
</comment>
<evidence type="ECO:0000313" key="3">
    <source>
        <dbReference type="Proteomes" id="UP000605846"/>
    </source>
</evidence>
<name>A0A8H7EJN0_9FUNG</name>
<dbReference type="AlphaFoldDB" id="A0A8H7EJN0"/>
<proteinExistence type="predicted"/>
<organism evidence="2 3">
    <name type="scientific">Apophysomyces ossiformis</name>
    <dbReference type="NCBI Taxonomy" id="679940"/>
    <lineage>
        <taxon>Eukaryota</taxon>
        <taxon>Fungi</taxon>
        <taxon>Fungi incertae sedis</taxon>
        <taxon>Mucoromycota</taxon>
        <taxon>Mucoromycotina</taxon>
        <taxon>Mucoromycetes</taxon>
        <taxon>Mucorales</taxon>
        <taxon>Mucorineae</taxon>
        <taxon>Mucoraceae</taxon>
        <taxon>Apophysomyces</taxon>
    </lineage>
</organism>
<evidence type="ECO:0000256" key="1">
    <source>
        <dbReference type="SAM" id="MobiDB-lite"/>
    </source>
</evidence>